<organism evidence="3 4">
    <name type="scientific">Dentiscutata erythropus</name>
    <dbReference type="NCBI Taxonomy" id="1348616"/>
    <lineage>
        <taxon>Eukaryota</taxon>
        <taxon>Fungi</taxon>
        <taxon>Fungi incertae sedis</taxon>
        <taxon>Mucoromycota</taxon>
        <taxon>Glomeromycotina</taxon>
        <taxon>Glomeromycetes</taxon>
        <taxon>Diversisporales</taxon>
        <taxon>Gigasporaceae</taxon>
        <taxon>Dentiscutata</taxon>
    </lineage>
</organism>
<feature type="domain" description="UspA" evidence="2">
    <location>
        <begin position="37"/>
        <end position="179"/>
    </location>
</feature>
<dbReference type="AlphaFoldDB" id="A0A9N8YRW2"/>
<feature type="chain" id="PRO_5040136017" evidence="1">
    <location>
        <begin position="22"/>
        <end position="190"/>
    </location>
</feature>
<evidence type="ECO:0000313" key="4">
    <source>
        <dbReference type="Proteomes" id="UP000789405"/>
    </source>
</evidence>
<evidence type="ECO:0000313" key="3">
    <source>
        <dbReference type="EMBL" id="CAG8444079.1"/>
    </source>
</evidence>
<dbReference type="InterPro" id="IPR014729">
    <property type="entry name" value="Rossmann-like_a/b/a_fold"/>
</dbReference>
<keyword evidence="1" id="KW-0732">Signal</keyword>
<evidence type="ECO:0000259" key="2">
    <source>
        <dbReference type="Pfam" id="PF00582"/>
    </source>
</evidence>
<dbReference type="Gene3D" id="3.40.50.620">
    <property type="entry name" value="HUPs"/>
    <property type="match status" value="1"/>
</dbReference>
<dbReference type="OrthoDB" id="843225at2759"/>
<reference evidence="3" key="1">
    <citation type="submission" date="2021-06" db="EMBL/GenBank/DDBJ databases">
        <authorList>
            <person name="Kallberg Y."/>
            <person name="Tangrot J."/>
            <person name="Rosling A."/>
        </authorList>
    </citation>
    <scope>NUCLEOTIDE SEQUENCE</scope>
    <source>
        <strain evidence="3">MA453B</strain>
    </source>
</reference>
<dbReference type="PRINTS" id="PR01438">
    <property type="entry name" value="UNVRSLSTRESS"/>
</dbReference>
<feature type="signal peptide" evidence="1">
    <location>
        <begin position="1"/>
        <end position="21"/>
    </location>
</feature>
<dbReference type="SUPFAM" id="SSF52402">
    <property type="entry name" value="Adenine nucleotide alpha hydrolases-like"/>
    <property type="match status" value="1"/>
</dbReference>
<name>A0A9N8YRW2_9GLOM</name>
<dbReference type="EMBL" id="CAJVPY010000014">
    <property type="protein sequence ID" value="CAG8444079.1"/>
    <property type="molecule type" value="Genomic_DNA"/>
</dbReference>
<sequence length="190" mass="21833">MKQFDMRIFLVWFFQLQLMDNMNFVVPKLKIVDMEKKKYLVALDGSENSDYALLWALENLVDLNNGLLLLLSVGVLSWGTSFEYSAVTRNILNGEKKKIQKQQAEQKAEDIVNNGKKLITDFLAIKKAELPLELYFNSSTDPANYILDFIREQRIDVLVLGSRGKISQHCLQFASCTVVIARKKKESHIK</sequence>
<evidence type="ECO:0000256" key="1">
    <source>
        <dbReference type="SAM" id="SignalP"/>
    </source>
</evidence>
<dbReference type="Pfam" id="PF00582">
    <property type="entry name" value="Usp"/>
    <property type="match status" value="1"/>
</dbReference>
<dbReference type="InterPro" id="IPR006016">
    <property type="entry name" value="UspA"/>
</dbReference>
<comment type="caution">
    <text evidence="3">The sequence shown here is derived from an EMBL/GenBank/DDBJ whole genome shotgun (WGS) entry which is preliminary data.</text>
</comment>
<keyword evidence="4" id="KW-1185">Reference proteome</keyword>
<accession>A0A9N8YRW2</accession>
<protein>
    <submittedName>
        <fullName evidence="3">10013_t:CDS:1</fullName>
    </submittedName>
</protein>
<dbReference type="PANTHER" id="PTHR31964:SF113">
    <property type="entry name" value="USPA DOMAIN-CONTAINING PROTEIN"/>
    <property type="match status" value="1"/>
</dbReference>
<gene>
    <name evidence="3" type="ORF">DERYTH_LOCUS73</name>
</gene>
<dbReference type="PANTHER" id="PTHR31964">
    <property type="entry name" value="ADENINE NUCLEOTIDE ALPHA HYDROLASES-LIKE SUPERFAMILY PROTEIN"/>
    <property type="match status" value="1"/>
</dbReference>
<dbReference type="Proteomes" id="UP000789405">
    <property type="component" value="Unassembled WGS sequence"/>
</dbReference>
<dbReference type="InterPro" id="IPR006015">
    <property type="entry name" value="Universal_stress_UspA"/>
</dbReference>
<proteinExistence type="predicted"/>